<dbReference type="InterPro" id="IPR036770">
    <property type="entry name" value="Ankyrin_rpt-contain_sf"/>
</dbReference>
<dbReference type="PANTHER" id="PTHR12393:SF6">
    <property type="entry name" value="SPHINGOMYELIN PHOSPHODIESTERASE 2"/>
    <property type="match status" value="1"/>
</dbReference>
<dbReference type="AlphaFoldDB" id="A0A9W6F611"/>
<gene>
    <name evidence="2" type="primary">PLESTB001819</name>
    <name evidence="2" type="ORF">PLESTB_001270600</name>
</gene>
<evidence type="ECO:0008006" key="4">
    <source>
        <dbReference type="Google" id="ProtNLM"/>
    </source>
</evidence>
<dbReference type="GO" id="GO:0004620">
    <property type="term" value="F:phospholipase activity"/>
    <property type="evidence" value="ECO:0007669"/>
    <property type="project" value="TreeGrafter"/>
</dbReference>
<dbReference type="SUPFAM" id="SSF140860">
    <property type="entry name" value="Pseudo ankyrin repeat-like"/>
    <property type="match status" value="1"/>
</dbReference>
<organism evidence="2 3">
    <name type="scientific">Pleodorina starrii</name>
    <dbReference type="NCBI Taxonomy" id="330485"/>
    <lineage>
        <taxon>Eukaryota</taxon>
        <taxon>Viridiplantae</taxon>
        <taxon>Chlorophyta</taxon>
        <taxon>core chlorophytes</taxon>
        <taxon>Chlorophyceae</taxon>
        <taxon>CS clade</taxon>
        <taxon>Chlamydomonadales</taxon>
        <taxon>Volvocaceae</taxon>
        <taxon>Pleodorina</taxon>
    </lineage>
</organism>
<dbReference type="Proteomes" id="UP001165080">
    <property type="component" value="Unassembled WGS sequence"/>
</dbReference>
<sequence>MTPRRQLVCLTAASGRLDNLEVAIAAANCALTGKMLEAAAAAGQLHACQSLRDRGCPWGDSLLQAARAGHRDTCEWLLAAGCPWSPDAVYAAASGGHPDLMDWLLLLQHRNKPPTPASPRVVAAALLLAAAAGLDLAALQQLHGKWVKGPDDGRSVRHIDRWEWCHIVAAAAGSPAPDWRAKVEWLEAQLPEACEPSPDAVWRAAVTATAIATRRKPPGGHKENDDDADALSRLAWLRQRGYPLLFDRKGIDEVAGRGHVAVLTYLLADSGVDNPPLFAAAVAEAAAAHGLLKVLEELRVAGRLFGVGGGDGGGGTGFGELARAAARGGQPKILRWLLLQAAAAGPGGGGGGGDIVRPIAGELLTLAAGCGNVELLALLFEGGEGGDQDDDDGNRLGGRAEGQMCRVGGSRTEGRMCHRGGGRADGGGGGSQAAAAAATGAKQEPSGSQAGDGREGRGQQRRSLLPLLRLLRDGREALEAAVTSGCEEAMDWVADSLEAAPAAGREMRRGCCCVGSLGPEDDPIYGELCFLAARNDDLAALHWLLTTRLRYQPTEADFARCVVGGRRRRCGTRGGGQGAAAAASAGGSESGCGGGGGGWDWEAAARRARSTAARRAGEEPQRVCLWLDEFVRMQQQQQQSEGEK</sequence>
<evidence type="ECO:0000313" key="3">
    <source>
        <dbReference type="Proteomes" id="UP001165080"/>
    </source>
</evidence>
<dbReference type="GO" id="GO:0030149">
    <property type="term" value="P:sphingolipid catabolic process"/>
    <property type="evidence" value="ECO:0007669"/>
    <property type="project" value="TreeGrafter"/>
</dbReference>
<accession>A0A9W6F611</accession>
<keyword evidence="3" id="KW-1185">Reference proteome</keyword>
<name>A0A9W6F611_9CHLO</name>
<dbReference type="GO" id="GO:0005783">
    <property type="term" value="C:endoplasmic reticulum"/>
    <property type="evidence" value="ECO:0007669"/>
    <property type="project" value="TreeGrafter"/>
</dbReference>
<dbReference type="GO" id="GO:0071944">
    <property type="term" value="C:cell periphery"/>
    <property type="evidence" value="ECO:0007669"/>
    <property type="project" value="TreeGrafter"/>
</dbReference>
<proteinExistence type="predicted"/>
<evidence type="ECO:0000313" key="2">
    <source>
        <dbReference type="EMBL" id="GLC57822.1"/>
    </source>
</evidence>
<feature type="region of interest" description="Disordered" evidence="1">
    <location>
        <begin position="568"/>
        <end position="592"/>
    </location>
</feature>
<comment type="caution">
    <text evidence="2">The sequence shown here is derived from an EMBL/GenBank/DDBJ whole genome shotgun (WGS) entry which is preliminary data.</text>
</comment>
<protein>
    <recommendedName>
        <fullName evidence="4">Ankyrin repeat domain-containing protein</fullName>
    </recommendedName>
</protein>
<dbReference type="EMBL" id="BRXU01000020">
    <property type="protein sequence ID" value="GLC57822.1"/>
    <property type="molecule type" value="Genomic_DNA"/>
</dbReference>
<reference evidence="2 3" key="1">
    <citation type="journal article" date="2023" name="Commun. Biol.">
        <title>Reorganization of the ancestral sex-determining regions during the evolution of trioecy in Pleodorina starrii.</title>
        <authorList>
            <person name="Takahashi K."/>
            <person name="Suzuki S."/>
            <person name="Kawai-Toyooka H."/>
            <person name="Yamamoto K."/>
            <person name="Hamaji T."/>
            <person name="Ootsuki R."/>
            <person name="Yamaguchi H."/>
            <person name="Kawachi M."/>
            <person name="Higashiyama T."/>
            <person name="Nozaki H."/>
        </authorList>
    </citation>
    <scope>NUCLEOTIDE SEQUENCE [LARGE SCALE GENOMIC DNA]</scope>
    <source>
        <strain evidence="2 3">NIES-4479</strain>
    </source>
</reference>
<evidence type="ECO:0000256" key="1">
    <source>
        <dbReference type="SAM" id="MobiDB-lite"/>
    </source>
</evidence>
<dbReference type="GO" id="GO:0016020">
    <property type="term" value="C:membrane"/>
    <property type="evidence" value="ECO:0007669"/>
    <property type="project" value="TreeGrafter"/>
</dbReference>
<dbReference type="GO" id="GO:0046513">
    <property type="term" value="P:ceramide biosynthetic process"/>
    <property type="evidence" value="ECO:0007669"/>
    <property type="project" value="TreeGrafter"/>
</dbReference>
<dbReference type="Gene3D" id="1.25.40.20">
    <property type="entry name" value="Ankyrin repeat-containing domain"/>
    <property type="match status" value="1"/>
</dbReference>
<dbReference type="PANTHER" id="PTHR12393">
    <property type="entry name" value="SPHINGOMYELIN PHOSPHODIESTERASE RELATED"/>
    <property type="match status" value="1"/>
</dbReference>
<feature type="region of interest" description="Disordered" evidence="1">
    <location>
        <begin position="386"/>
        <end position="460"/>
    </location>
</feature>
<feature type="compositionally biased region" description="Low complexity" evidence="1">
    <location>
        <begin position="432"/>
        <end position="441"/>
    </location>
</feature>